<dbReference type="GO" id="GO:0032259">
    <property type="term" value="P:methylation"/>
    <property type="evidence" value="ECO:0007669"/>
    <property type="project" value="UniProtKB-KW"/>
</dbReference>
<dbReference type="AlphaFoldDB" id="A0A818Y5P9"/>
<dbReference type="Gene3D" id="3.90.120.10">
    <property type="entry name" value="DNA Methylase, subunit A, domain 2"/>
    <property type="match status" value="1"/>
</dbReference>
<protein>
    <recommendedName>
        <fullName evidence="7">JmjC domain-containing protein</fullName>
    </recommendedName>
</protein>
<dbReference type="PANTHER" id="PTHR46098:SF1">
    <property type="entry name" value="TRNA (CYTOSINE(38)-C(5))-METHYLTRANSFERASE"/>
    <property type="match status" value="1"/>
</dbReference>
<dbReference type="SMART" id="SM00558">
    <property type="entry name" value="JmjC"/>
    <property type="match status" value="1"/>
</dbReference>
<organism evidence="8 9">
    <name type="scientific">Rotaria magnacalcarata</name>
    <dbReference type="NCBI Taxonomy" id="392030"/>
    <lineage>
        <taxon>Eukaryota</taxon>
        <taxon>Metazoa</taxon>
        <taxon>Spiralia</taxon>
        <taxon>Gnathifera</taxon>
        <taxon>Rotifera</taxon>
        <taxon>Eurotatoria</taxon>
        <taxon>Bdelloidea</taxon>
        <taxon>Philodinida</taxon>
        <taxon>Philodinidae</taxon>
        <taxon>Rotaria</taxon>
    </lineage>
</organism>
<dbReference type="Gene3D" id="1.20.1280.270">
    <property type="match status" value="1"/>
</dbReference>
<dbReference type="InterPro" id="IPR029063">
    <property type="entry name" value="SAM-dependent_MTases_sf"/>
</dbReference>
<dbReference type="SUPFAM" id="SSF51197">
    <property type="entry name" value="Clavaminate synthase-like"/>
    <property type="match status" value="1"/>
</dbReference>
<evidence type="ECO:0000256" key="6">
    <source>
        <dbReference type="SAM" id="MobiDB-lite"/>
    </source>
</evidence>
<feature type="region of interest" description="Disordered" evidence="6">
    <location>
        <begin position="662"/>
        <end position="731"/>
    </location>
</feature>
<name>A0A818Y5P9_9BILA</name>
<dbReference type="PANTHER" id="PTHR46098">
    <property type="entry name" value="TRNA (CYTOSINE(38)-C(5))-METHYLTRANSFERASE"/>
    <property type="match status" value="1"/>
</dbReference>
<evidence type="ECO:0000256" key="3">
    <source>
        <dbReference type="ARBA" id="ARBA00022691"/>
    </source>
</evidence>
<reference evidence="8" key="1">
    <citation type="submission" date="2021-02" db="EMBL/GenBank/DDBJ databases">
        <authorList>
            <person name="Nowell W R."/>
        </authorList>
    </citation>
    <scope>NUCLEOTIDE SEQUENCE</scope>
</reference>
<evidence type="ECO:0000313" key="8">
    <source>
        <dbReference type="EMBL" id="CAF3745590.1"/>
    </source>
</evidence>
<keyword evidence="2 4" id="KW-0808">Transferase</keyword>
<dbReference type="InterPro" id="IPR001525">
    <property type="entry name" value="C5_MeTfrase"/>
</dbReference>
<dbReference type="Gene3D" id="3.40.50.150">
    <property type="entry name" value="Vaccinia Virus protein VP39"/>
    <property type="match status" value="1"/>
</dbReference>
<dbReference type="NCBIfam" id="TIGR00675">
    <property type="entry name" value="dcm"/>
    <property type="match status" value="1"/>
</dbReference>
<dbReference type="Pfam" id="PF02373">
    <property type="entry name" value="JmjC"/>
    <property type="match status" value="1"/>
</dbReference>
<dbReference type="InterPro" id="IPR050750">
    <property type="entry name" value="C5-MTase"/>
</dbReference>
<evidence type="ECO:0000259" key="7">
    <source>
        <dbReference type="PROSITE" id="PS51184"/>
    </source>
</evidence>
<dbReference type="Gene3D" id="2.60.120.650">
    <property type="entry name" value="Cupin"/>
    <property type="match status" value="1"/>
</dbReference>
<feature type="active site" evidence="4">
    <location>
        <position position="77"/>
    </location>
</feature>
<evidence type="ECO:0000256" key="2">
    <source>
        <dbReference type="ARBA" id="ARBA00022679"/>
    </source>
</evidence>
<keyword evidence="1 4" id="KW-0489">Methyltransferase</keyword>
<sequence>MLRAVELFSGIGGMHCALDFVDLNYEIIAAIDINPTANLVYESNFPNAPAMNRTIEGISLNQWEKWNADIWLMSPPCQPFTRQGKQEDLNDRRTDGFVHLMKSILPQLKAKPKYILLENVSGFEYSQAHQLLLDTLQAHNYYYEQYLLSPIQFGIPNSRLRFYLIAKQQEKPIETYSSSILTRISNFERLYNKLRQKFPSKGLSLEENSLHENDQITDRCSHSSEILVQPDQSIYINDFLISNENQDFELNEKQLERGLHVCDIITCHAKRSFCFTKSYGKYFEGTGSLFRTLSNRIRYFTPKEIANLHCFPLNYQFPEQITTRQAYSLLGNSLSVFVINMNPRTIKRISNVRLKARSELKPDEWQQNNYYYDQHVINCSKDQLERIDARNITREDFIEKYERPAKPVIIQHLIDDWPAFEKWTVEKLGKKYRNQRFKVGEDDDGKSVKLKLKYFLDYALNNHDDSPLYLFESSFGEHQKKKRLLDDYDIPEYFSEDLFRLVGDHRRPPYRWWCIGPQRSGTGIHIDPLGTSAWNALITGHKRWCIFPPSTPRHLLKPTSVDSPKSKDEGITWFKVIYPRTQLSTWPKEYACVEVIQHPGEVIFVPGGYWHVVLNMDLTVAVTQNFCSSVNFPTVWARVIRSRPKMSKKFLENLKRRRPDLARLTEKIDMNADTGPRSDTSSSSSSSSSADSSPDSADDDESETESKVTIDQPSFDQGDEPLTKKQRISSL</sequence>
<dbReference type="SUPFAM" id="SSF53335">
    <property type="entry name" value="S-adenosyl-L-methionine-dependent methyltransferases"/>
    <property type="match status" value="1"/>
</dbReference>
<accession>A0A818Y5P9</accession>
<comment type="similarity">
    <text evidence="4 5">Belongs to the class I-like SAM-binding methyltransferase superfamily. C5-methyltransferase family.</text>
</comment>
<dbReference type="PRINTS" id="PR00105">
    <property type="entry name" value="C5METTRFRASE"/>
</dbReference>
<evidence type="ECO:0000256" key="1">
    <source>
        <dbReference type="ARBA" id="ARBA00022603"/>
    </source>
</evidence>
<proteinExistence type="inferred from homology"/>
<comment type="caution">
    <text evidence="8">The sequence shown here is derived from an EMBL/GenBank/DDBJ whole genome shotgun (WGS) entry which is preliminary data.</text>
</comment>
<evidence type="ECO:0000313" key="9">
    <source>
        <dbReference type="Proteomes" id="UP000663842"/>
    </source>
</evidence>
<feature type="compositionally biased region" description="Low complexity" evidence="6">
    <location>
        <begin position="678"/>
        <end position="695"/>
    </location>
</feature>
<dbReference type="Proteomes" id="UP000663842">
    <property type="component" value="Unassembled WGS sequence"/>
</dbReference>
<dbReference type="PROSITE" id="PS51679">
    <property type="entry name" value="SAM_MT_C5"/>
    <property type="match status" value="1"/>
</dbReference>
<dbReference type="Pfam" id="PF00145">
    <property type="entry name" value="DNA_methylase"/>
    <property type="match status" value="1"/>
</dbReference>
<evidence type="ECO:0000256" key="4">
    <source>
        <dbReference type="PROSITE-ProRule" id="PRU01016"/>
    </source>
</evidence>
<feature type="domain" description="JmjC" evidence="7">
    <location>
        <begin position="479"/>
        <end position="643"/>
    </location>
</feature>
<dbReference type="GO" id="GO:0005634">
    <property type="term" value="C:nucleus"/>
    <property type="evidence" value="ECO:0007669"/>
    <property type="project" value="TreeGrafter"/>
</dbReference>
<dbReference type="EMBL" id="CAJOBF010000096">
    <property type="protein sequence ID" value="CAF3745590.1"/>
    <property type="molecule type" value="Genomic_DNA"/>
</dbReference>
<dbReference type="GO" id="GO:0008168">
    <property type="term" value="F:methyltransferase activity"/>
    <property type="evidence" value="ECO:0007669"/>
    <property type="project" value="UniProtKB-KW"/>
</dbReference>
<gene>
    <name evidence="8" type="ORF">UXM345_LOCUS1697</name>
</gene>
<dbReference type="InterPro" id="IPR003347">
    <property type="entry name" value="JmjC_dom"/>
</dbReference>
<keyword evidence="3 4" id="KW-0949">S-adenosyl-L-methionine</keyword>
<evidence type="ECO:0000256" key="5">
    <source>
        <dbReference type="RuleBase" id="RU000416"/>
    </source>
</evidence>
<dbReference type="PROSITE" id="PS51184">
    <property type="entry name" value="JMJC"/>
    <property type="match status" value="1"/>
</dbReference>